<evidence type="ECO:0000313" key="2">
    <source>
        <dbReference type="EMBL" id="VUC28377.1"/>
    </source>
</evidence>
<evidence type="ECO:0000259" key="1">
    <source>
        <dbReference type="Pfam" id="PF21762"/>
    </source>
</evidence>
<sequence length="425" mass="47422">MRYTPTPGQFPVTFWKGLWHNNIDDIENLRELAKTRGIVAVDLDPWKPDGLTTHEGITEFGIAFLPPVNASLPPPSAPSSPASLDTLVENFSIQSYSIKVADRKRSEKRREAYRYGESQVVTADQVENTALAIINSFTTNKHDSHPVLVGFSLGYELRILTKFYPRLLAECFSAWADIQEITNDVSTVVNKLPVPVQKPNKAAYVPGMCDTLWALGYLRDNIAITGLKNEHSAGNDAVRVLAVLLGLLALPQTSTGPLLKINQYGRKLYQKIDRGHGLVSRKYWKSIPGPPELFLYMAKVRAQPTGAPVPKDFGVPSFYDYFAEFEPVSAGVSKEAGDLCFYLCLPTAEALERFLVHVDGHAPSNKLDGIVWLATPEKVGSEKTCCEGNSQGKLRLRGWKEDKPKKTWMTFWTIQNQQPSQRQMN</sequence>
<organism evidence="2 3">
    <name type="scientific">Bionectria ochroleuca</name>
    <name type="common">Gliocladium roseum</name>
    <dbReference type="NCBI Taxonomy" id="29856"/>
    <lineage>
        <taxon>Eukaryota</taxon>
        <taxon>Fungi</taxon>
        <taxon>Dikarya</taxon>
        <taxon>Ascomycota</taxon>
        <taxon>Pezizomycotina</taxon>
        <taxon>Sordariomycetes</taxon>
        <taxon>Hypocreomycetidae</taxon>
        <taxon>Hypocreales</taxon>
        <taxon>Bionectriaceae</taxon>
        <taxon>Clonostachys</taxon>
    </lineage>
</organism>
<dbReference type="InterPro" id="IPR048519">
    <property type="entry name" value="Gfd2/YDR514C-like_C"/>
</dbReference>
<dbReference type="Proteomes" id="UP000766486">
    <property type="component" value="Unassembled WGS sequence"/>
</dbReference>
<name>A0ABY6UB59_BIOOC</name>
<dbReference type="EMBL" id="CABFNS010000784">
    <property type="protein sequence ID" value="VUC28377.1"/>
    <property type="molecule type" value="Genomic_DNA"/>
</dbReference>
<evidence type="ECO:0000313" key="3">
    <source>
        <dbReference type="Proteomes" id="UP000766486"/>
    </source>
</evidence>
<reference evidence="2 3" key="1">
    <citation type="submission" date="2019-06" db="EMBL/GenBank/DDBJ databases">
        <authorList>
            <person name="Broberg M."/>
        </authorList>
    </citation>
    <scope>NUCLEOTIDE SEQUENCE [LARGE SCALE GENOMIC DNA]</scope>
</reference>
<dbReference type="Pfam" id="PF21762">
    <property type="entry name" value="DEDDh_C"/>
    <property type="match status" value="1"/>
</dbReference>
<keyword evidence="3" id="KW-1185">Reference proteome</keyword>
<protein>
    <recommendedName>
        <fullName evidence="1">Gfd2/YDR514C-like C-terminal domain-containing protein</fullName>
    </recommendedName>
</protein>
<gene>
    <name evidence="2" type="ORF">CLO192961_LOCUS230585</name>
</gene>
<accession>A0ABY6UB59</accession>
<proteinExistence type="predicted"/>
<feature type="domain" description="Gfd2/YDR514C-like C-terminal" evidence="1">
    <location>
        <begin position="39"/>
        <end position="246"/>
    </location>
</feature>
<comment type="caution">
    <text evidence="2">The sequence shown here is derived from an EMBL/GenBank/DDBJ whole genome shotgun (WGS) entry which is preliminary data.</text>
</comment>